<gene>
    <name evidence="5" type="ORF">HD597_012480</name>
</gene>
<dbReference type="Pfam" id="PF00532">
    <property type="entry name" value="Peripla_BP_1"/>
    <property type="match status" value="1"/>
</dbReference>
<dbReference type="SUPFAM" id="SSF47413">
    <property type="entry name" value="lambda repressor-like DNA-binding domains"/>
    <property type="match status" value="1"/>
</dbReference>
<dbReference type="PANTHER" id="PTHR30146">
    <property type="entry name" value="LACI-RELATED TRANSCRIPTIONAL REPRESSOR"/>
    <property type="match status" value="1"/>
</dbReference>
<accession>A0A9X2GWW6</accession>
<dbReference type="Gene3D" id="3.40.50.2300">
    <property type="match status" value="3"/>
</dbReference>
<evidence type="ECO:0000256" key="3">
    <source>
        <dbReference type="ARBA" id="ARBA00023163"/>
    </source>
</evidence>
<dbReference type="RefSeq" id="WP_253758767.1">
    <property type="nucleotide sequence ID" value="NZ_BAABKA010000055.1"/>
</dbReference>
<dbReference type="SMART" id="SM00354">
    <property type="entry name" value="HTH_LACI"/>
    <property type="match status" value="1"/>
</dbReference>
<dbReference type="AlphaFoldDB" id="A0A9X2GWW6"/>
<comment type="caution">
    <text evidence="5">The sequence shown here is derived from an EMBL/GenBank/DDBJ whole genome shotgun (WGS) entry which is preliminary data.</text>
</comment>
<dbReference type="InterPro" id="IPR000843">
    <property type="entry name" value="HTH_LacI"/>
</dbReference>
<dbReference type="Pfam" id="PF00356">
    <property type="entry name" value="LacI"/>
    <property type="match status" value="1"/>
</dbReference>
<sequence>MSRQITVADVARLAGTSTAVVSYVMNNGPRPVAAATRERVLAAAEELGYRPNRIARALRSRTTGVVGLVLADALNPYFGALAGHVEQALAGRGRLMLIGNAGYSADRQRDLVERFLDARVDGLVIASADAGDDVAAYARTAGVPAVYLHNGPVYGDTPVVTADNEGAVQEAVAHLRAHGHRDIAFLAGPQDTGPVGRRREAWQEATGGRGMLLRSGYSRAAADVLIRDLVATGAVPSAVIAATDEQAIGLLSGACATGLPVPGRMGSAGLPGPGGMGATGLRDPGGMAAIGLRDPGGTGAAGLPGPSDAGAAGLPVAGGMAVIGLDGTPDSAYTAPSLTVTGQPLAEMARQAVDLLLDGAAPAYTPSASLVRRRSCGCGEG</sequence>
<keyword evidence="2" id="KW-0238">DNA-binding</keyword>
<dbReference type="Proteomes" id="UP001139648">
    <property type="component" value="Unassembled WGS sequence"/>
</dbReference>
<evidence type="ECO:0000313" key="6">
    <source>
        <dbReference type="Proteomes" id="UP001139648"/>
    </source>
</evidence>
<reference evidence="5" key="1">
    <citation type="submission" date="2022-06" db="EMBL/GenBank/DDBJ databases">
        <title>Sequencing the genomes of 1000 actinobacteria strains.</title>
        <authorList>
            <person name="Klenk H.-P."/>
        </authorList>
    </citation>
    <scope>NUCLEOTIDE SEQUENCE</scope>
    <source>
        <strain evidence="5">DSM 46694</strain>
    </source>
</reference>
<protein>
    <submittedName>
        <fullName evidence="5">LacI family transcriptional regulator</fullName>
    </submittedName>
</protein>
<dbReference type="InterPro" id="IPR010982">
    <property type="entry name" value="Lambda_DNA-bd_dom_sf"/>
</dbReference>
<dbReference type="InterPro" id="IPR046335">
    <property type="entry name" value="LacI/GalR-like_sensor"/>
</dbReference>
<dbReference type="InterPro" id="IPR028082">
    <property type="entry name" value="Peripla_BP_I"/>
</dbReference>
<dbReference type="Pfam" id="PF13377">
    <property type="entry name" value="Peripla_BP_3"/>
    <property type="match status" value="1"/>
</dbReference>
<evidence type="ECO:0000259" key="4">
    <source>
        <dbReference type="PROSITE" id="PS50932"/>
    </source>
</evidence>
<keyword evidence="6" id="KW-1185">Reference proteome</keyword>
<dbReference type="CDD" id="cd06267">
    <property type="entry name" value="PBP1_LacI_sugar_binding-like"/>
    <property type="match status" value="1"/>
</dbReference>
<name>A0A9X2GWW6_9ACTN</name>
<dbReference type="SUPFAM" id="SSF53822">
    <property type="entry name" value="Periplasmic binding protein-like I"/>
    <property type="match status" value="2"/>
</dbReference>
<evidence type="ECO:0000256" key="2">
    <source>
        <dbReference type="ARBA" id="ARBA00023125"/>
    </source>
</evidence>
<organism evidence="5 6">
    <name type="scientific">Nonomuraea thailandensis</name>
    <dbReference type="NCBI Taxonomy" id="1188745"/>
    <lineage>
        <taxon>Bacteria</taxon>
        <taxon>Bacillati</taxon>
        <taxon>Actinomycetota</taxon>
        <taxon>Actinomycetes</taxon>
        <taxon>Streptosporangiales</taxon>
        <taxon>Streptosporangiaceae</taxon>
        <taxon>Nonomuraea</taxon>
    </lineage>
</organism>
<dbReference type="Gene3D" id="1.10.260.40">
    <property type="entry name" value="lambda repressor-like DNA-binding domains"/>
    <property type="match status" value="1"/>
</dbReference>
<keyword evidence="1" id="KW-0805">Transcription regulation</keyword>
<dbReference type="GO" id="GO:0003700">
    <property type="term" value="F:DNA-binding transcription factor activity"/>
    <property type="evidence" value="ECO:0007669"/>
    <property type="project" value="TreeGrafter"/>
</dbReference>
<keyword evidence="3" id="KW-0804">Transcription</keyword>
<dbReference type="EMBL" id="JAMZEB010000002">
    <property type="protein sequence ID" value="MCP2365460.1"/>
    <property type="molecule type" value="Genomic_DNA"/>
</dbReference>
<dbReference type="CDD" id="cd01392">
    <property type="entry name" value="HTH_LacI"/>
    <property type="match status" value="1"/>
</dbReference>
<proteinExistence type="predicted"/>
<feature type="domain" description="HTH lacI-type" evidence="4">
    <location>
        <begin position="5"/>
        <end position="60"/>
    </location>
</feature>
<dbReference type="GO" id="GO:0000976">
    <property type="term" value="F:transcription cis-regulatory region binding"/>
    <property type="evidence" value="ECO:0007669"/>
    <property type="project" value="TreeGrafter"/>
</dbReference>
<dbReference type="PANTHER" id="PTHR30146:SF109">
    <property type="entry name" value="HTH-TYPE TRANSCRIPTIONAL REGULATOR GALS"/>
    <property type="match status" value="1"/>
</dbReference>
<dbReference type="PROSITE" id="PS50932">
    <property type="entry name" value="HTH_LACI_2"/>
    <property type="match status" value="1"/>
</dbReference>
<dbReference type="InterPro" id="IPR001761">
    <property type="entry name" value="Peripla_BP/Lac1_sug-bd_dom"/>
</dbReference>
<evidence type="ECO:0000256" key="1">
    <source>
        <dbReference type="ARBA" id="ARBA00023015"/>
    </source>
</evidence>
<evidence type="ECO:0000313" key="5">
    <source>
        <dbReference type="EMBL" id="MCP2365460.1"/>
    </source>
</evidence>